<feature type="transmembrane region" description="Helical" evidence="1">
    <location>
        <begin position="99"/>
        <end position="117"/>
    </location>
</feature>
<name>F8F2N3_GRAC1</name>
<keyword evidence="1" id="KW-1133">Transmembrane helix</keyword>
<dbReference type="KEGG" id="scd:Spica_1281"/>
<accession>F8F2N3</accession>
<keyword evidence="3" id="KW-1185">Reference proteome</keyword>
<organism evidence="2 3">
    <name type="scientific">Gracilinema caldarium (strain ATCC 51460 / DSM 7334 / H1)</name>
    <name type="common">Treponema caldarium</name>
    <dbReference type="NCBI Taxonomy" id="744872"/>
    <lineage>
        <taxon>Bacteria</taxon>
        <taxon>Pseudomonadati</taxon>
        <taxon>Spirochaetota</taxon>
        <taxon>Spirochaetia</taxon>
        <taxon>Spirochaetales</taxon>
        <taxon>Breznakiellaceae</taxon>
        <taxon>Gracilinema</taxon>
    </lineage>
</organism>
<feature type="transmembrane region" description="Helical" evidence="1">
    <location>
        <begin position="124"/>
        <end position="144"/>
    </location>
</feature>
<feature type="transmembrane region" description="Helical" evidence="1">
    <location>
        <begin position="33"/>
        <end position="51"/>
    </location>
</feature>
<keyword evidence="1" id="KW-0812">Transmembrane</keyword>
<evidence type="ECO:0000313" key="2">
    <source>
        <dbReference type="EMBL" id="AEJ19427.1"/>
    </source>
</evidence>
<dbReference type="Proteomes" id="UP000000503">
    <property type="component" value="Chromosome"/>
</dbReference>
<dbReference type="AlphaFoldDB" id="F8F2N3"/>
<dbReference type="HOGENOM" id="CLU_1447048_0_0_12"/>
<evidence type="ECO:0008006" key="4">
    <source>
        <dbReference type="Google" id="ProtNLM"/>
    </source>
</evidence>
<proteinExistence type="predicted"/>
<evidence type="ECO:0000256" key="1">
    <source>
        <dbReference type="SAM" id="Phobius"/>
    </source>
</evidence>
<reference evidence="3" key="1">
    <citation type="journal article" date="2013" name="Stand. Genomic Sci.">
        <title>Genome sequence of the thermophilic fresh-water bacterium Spirochaeta caldaria type strain (H1(T)), reclassification of Spirochaeta caldaria, Spirochaeta stenostrepta, and Spirochaeta zuelzerae in the genus Treponema as Treponema caldaria comb. nov., Treponema stenostrepta comb. nov., and Treponema zuelzerae comb. nov., and emendation of the genus Treponema.</title>
        <authorList>
            <person name="Abt B."/>
            <person name="Goker M."/>
            <person name="Scheuner C."/>
            <person name="Han C."/>
            <person name="Lu M."/>
            <person name="Misra M."/>
            <person name="Lapidus A."/>
            <person name="Nolan M."/>
            <person name="Lucas S."/>
            <person name="Hammon N."/>
            <person name="Deshpande S."/>
            <person name="Cheng J.F."/>
            <person name="Tapia R."/>
            <person name="Goodwin L.A."/>
            <person name="Pitluck S."/>
            <person name="Liolios K."/>
            <person name="Pagani I."/>
            <person name="Ivanova N."/>
            <person name="Mavromatis K."/>
            <person name="Mikhailova N."/>
            <person name="Huntemann M."/>
            <person name="Pati A."/>
            <person name="Chen A."/>
            <person name="Palaniappan K."/>
            <person name="Land M."/>
            <person name="Hauser L."/>
            <person name="Jeffries C.D."/>
            <person name="Rohde M."/>
            <person name="Spring S."/>
            <person name="Gronow S."/>
            <person name="Detter J.C."/>
            <person name="Bristow J."/>
            <person name="Eisen J.A."/>
            <person name="Markowitz V."/>
            <person name="Hugenholtz P."/>
            <person name="Kyrpides N.C."/>
            <person name="Woyke T."/>
            <person name="Klenk H.P."/>
        </authorList>
    </citation>
    <scope>NUCLEOTIDE SEQUENCE</scope>
    <source>
        <strain evidence="3">ATCC 51460 / DSM 7334 / H1</strain>
    </source>
</reference>
<protein>
    <recommendedName>
        <fullName evidence="4">Electron transport complex protein RnfA</fullName>
    </recommendedName>
</protein>
<gene>
    <name evidence="2" type="ordered locus">Spica_1281</name>
</gene>
<dbReference type="EMBL" id="CP002868">
    <property type="protein sequence ID" value="AEJ19427.1"/>
    <property type="molecule type" value="Genomic_DNA"/>
</dbReference>
<dbReference type="STRING" id="744872.Spica_1281"/>
<feature type="transmembrane region" description="Helical" evidence="1">
    <location>
        <begin position="58"/>
        <end position="79"/>
    </location>
</feature>
<sequence>MSFLLTLSTAFFLFNAIIQNGFGIEYARNPRNALIPIMAMILSSIVSWSIHTFLLKPIGFGVFGVFLIFPISVVCSLFVAKISILFKRGSREDLDPTCFSGFNGLAFFSAFQIVIFAQSFLQALIIALGGTLGFLCIIILLNGIQKRSEVEAVPQFFKGQPLLLISTGLVSLVFSELLPIVIRIFTN</sequence>
<dbReference type="eggNOG" id="ENOG5031FDW">
    <property type="taxonomic scope" value="Bacteria"/>
</dbReference>
<evidence type="ECO:0000313" key="3">
    <source>
        <dbReference type="Proteomes" id="UP000000503"/>
    </source>
</evidence>
<feature type="transmembrane region" description="Helical" evidence="1">
    <location>
        <begin position="164"/>
        <end position="185"/>
    </location>
</feature>
<keyword evidence="1" id="KW-0472">Membrane</keyword>